<dbReference type="GO" id="GO:0005829">
    <property type="term" value="C:cytosol"/>
    <property type="evidence" value="ECO:0007669"/>
    <property type="project" value="TreeGrafter"/>
</dbReference>
<evidence type="ECO:0000313" key="8">
    <source>
        <dbReference type="Proteomes" id="UP001311799"/>
    </source>
</evidence>
<dbReference type="PROSITE" id="PS50011">
    <property type="entry name" value="PROTEIN_KINASE_DOM"/>
    <property type="match status" value="1"/>
</dbReference>
<evidence type="ECO:0000256" key="3">
    <source>
        <dbReference type="ARBA" id="ARBA00022777"/>
    </source>
</evidence>
<keyword evidence="4 5" id="KW-0067">ATP-binding</keyword>
<dbReference type="PANTHER" id="PTHR24348:SF22">
    <property type="entry name" value="NON-SPECIFIC SERINE_THREONINE PROTEIN KINASE"/>
    <property type="match status" value="1"/>
</dbReference>
<dbReference type="GO" id="GO:0016020">
    <property type="term" value="C:membrane"/>
    <property type="evidence" value="ECO:0007669"/>
    <property type="project" value="TreeGrafter"/>
</dbReference>
<evidence type="ECO:0000256" key="4">
    <source>
        <dbReference type="ARBA" id="ARBA00022840"/>
    </source>
</evidence>
<dbReference type="GO" id="GO:0000045">
    <property type="term" value="P:autophagosome assembly"/>
    <property type="evidence" value="ECO:0007669"/>
    <property type="project" value="TreeGrafter"/>
</dbReference>
<dbReference type="InterPro" id="IPR008271">
    <property type="entry name" value="Ser/Thr_kinase_AS"/>
</dbReference>
<evidence type="ECO:0000256" key="5">
    <source>
        <dbReference type="PROSITE-ProRule" id="PRU10141"/>
    </source>
</evidence>
<dbReference type="PANTHER" id="PTHR24348">
    <property type="entry name" value="SERINE/THREONINE-PROTEIN KINASE UNC-51-RELATED"/>
    <property type="match status" value="1"/>
</dbReference>
<protein>
    <submittedName>
        <fullName evidence="7">Protein kinase</fullName>
    </submittedName>
</protein>
<proteinExistence type="predicted"/>
<name>A0AAV9XWK8_9CRYT</name>
<evidence type="ECO:0000256" key="1">
    <source>
        <dbReference type="ARBA" id="ARBA00022679"/>
    </source>
</evidence>
<dbReference type="InterPro" id="IPR000719">
    <property type="entry name" value="Prot_kinase_dom"/>
</dbReference>
<dbReference type="PROSITE" id="PS00107">
    <property type="entry name" value="PROTEIN_KINASE_ATP"/>
    <property type="match status" value="1"/>
</dbReference>
<dbReference type="GO" id="GO:0005524">
    <property type="term" value="F:ATP binding"/>
    <property type="evidence" value="ECO:0007669"/>
    <property type="project" value="UniProtKB-UniRule"/>
</dbReference>
<dbReference type="Pfam" id="PF00069">
    <property type="entry name" value="Pkinase"/>
    <property type="match status" value="1"/>
</dbReference>
<dbReference type="InterPro" id="IPR017441">
    <property type="entry name" value="Protein_kinase_ATP_BS"/>
</dbReference>
<keyword evidence="3 7" id="KW-0418">Kinase</keyword>
<dbReference type="Gene3D" id="1.10.510.10">
    <property type="entry name" value="Transferase(Phosphotransferase) domain 1"/>
    <property type="match status" value="1"/>
</dbReference>
<dbReference type="GO" id="GO:0005776">
    <property type="term" value="C:autophagosome"/>
    <property type="evidence" value="ECO:0007669"/>
    <property type="project" value="TreeGrafter"/>
</dbReference>
<evidence type="ECO:0000259" key="6">
    <source>
        <dbReference type="PROSITE" id="PS50011"/>
    </source>
</evidence>
<comment type="caution">
    <text evidence="7">The sequence shown here is derived from an EMBL/GenBank/DDBJ whole genome shotgun (WGS) entry which is preliminary data.</text>
</comment>
<dbReference type="AlphaFoldDB" id="A0AAV9XWK8"/>
<dbReference type="SUPFAM" id="SSF56112">
    <property type="entry name" value="Protein kinase-like (PK-like)"/>
    <property type="match status" value="1"/>
</dbReference>
<keyword evidence="8" id="KW-1185">Reference proteome</keyword>
<feature type="domain" description="Protein kinase" evidence="6">
    <location>
        <begin position="192"/>
        <end position="463"/>
    </location>
</feature>
<sequence>MASLLKKTENLYFLLQVSPIIQIHTLKSNVRYRIGPEDGITDVDISYPDPPACITSSFDLWIKNEDREFRITRKSENNLNEPCKYYYKDCITGSYLPIPLFPDIIVVSSGTKLRVMTSQPNECNIAFILKSQDVSEIFGNEIRFNTEIQACKININKENDQNTKFENLINNMQQIGDFNSRKNNDISKSYIIIPEASLGKGGNGEVFLGINRETFEFVAVKSEVSGSLSREADYLDKCKSEYVVRKLDWFQNRTDNREYLIMELFHGGTIRQLLRFKYKNGLPINAVRNLMYTLLVGVNQMHLKGVVHRDLKTANLMLTDVIKDIEVCNSQMKICDLGNSGIPVNGKLKGHCCTCFATAPEVYTNNEYDEKVDMWSIGTIFYELITGKRLIECNHQIHCDANEKIIKFDFAKLEKQLKSHVLSKYNISELDWFDDALDLFGRLLDKSPSKRISAESCLSHSFFLNNIFSKLQGSWRCITRLYLHKILDENVQIQHEEDEVKTFIPTCKCFKCLNNNKLTYTSIGCSRIHSGCFPTFNTIYNYCSSKNNNNGNSFNKQQINIHKLGKQILKSTMMYRNQINNNAFNEQNLNTQNK</sequence>
<dbReference type="Gene3D" id="3.30.200.20">
    <property type="entry name" value="Phosphorylase Kinase, domain 1"/>
    <property type="match status" value="1"/>
</dbReference>
<evidence type="ECO:0000313" key="7">
    <source>
        <dbReference type="EMBL" id="KAK6589086.1"/>
    </source>
</evidence>
<dbReference type="Proteomes" id="UP001311799">
    <property type="component" value="Unassembled WGS sequence"/>
</dbReference>
<dbReference type="InterPro" id="IPR011009">
    <property type="entry name" value="Kinase-like_dom_sf"/>
</dbReference>
<dbReference type="GO" id="GO:0010506">
    <property type="term" value="P:regulation of autophagy"/>
    <property type="evidence" value="ECO:0007669"/>
    <property type="project" value="InterPro"/>
</dbReference>
<feature type="binding site" evidence="5">
    <location>
        <position position="221"/>
    </location>
    <ligand>
        <name>ATP</name>
        <dbReference type="ChEBI" id="CHEBI:30616"/>
    </ligand>
</feature>
<dbReference type="InterPro" id="IPR045269">
    <property type="entry name" value="Atg1-like"/>
</dbReference>
<dbReference type="GO" id="GO:0004674">
    <property type="term" value="F:protein serine/threonine kinase activity"/>
    <property type="evidence" value="ECO:0007669"/>
    <property type="project" value="InterPro"/>
</dbReference>
<dbReference type="PROSITE" id="PS00108">
    <property type="entry name" value="PROTEIN_KINASE_ST"/>
    <property type="match status" value="1"/>
</dbReference>
<organism evidence="7 8">
    <name type="scientific">Cryptosporidium xiaoi</name>
    <dbReference type="NCBI Taxonomy" id="659607"/>
    <lineage>
        <taxon>Eukaryota</taxon>
        <taxon>Sar</taxon>
        <taxon>Alveolata</taxon>
        <taxon>Apicomplexa</taxon>
        <taxon>Conoidasida</taxon>
        <taxon>Coccidia</taxon>
        <taxon>Eucoccidiorida</taxon>
        <taxon>Eimeriorina</taxon>
        <taxon>Cryptosporidiidae</taxon>
        <taxon>Cryptosporidium</taxon>
    </lineage>
</organism>
<keyword evidence="2 5" id="KW-0547">Nucleotide-binding</keyword>
<dbReference type="GO" id="GO:0000407">
    <property type="term" value="C:phagophore assembly site"/>
    <property type="evidence" value="ECO:0007669"/>
    <property type="project" value="TreeGrafter"/>
</dbReference>
<evidence type="ECO:0000256" key="2">
    <source>
        <dbReference type="ARBA" id="ARBA00022741"/>
    </source>
</evidence>
<keyword evidence="1" id="KW-0808">Transferase</keyword>
<reference evidence="7 8" key="1">
    <citation type="submission" date="2023-10" db="EMBL/GenBank/DDBJ databases">
        <title>Comparative genomics analysis reveals potential genetic determinants of host preference in Cryptosporidium xiaoi.</title>
        <authorList>
            <person name="Xiao L."/>
            <person name="Li J."/>
        </authorList>
    </citation>
    <scope>NUCLEOTIDE SEQUENCE [LARGE SCALE GENOMIC DNA]</scope>
    <source>
        <strain evidence="7 8">52996</strain>
    </source>
</reference>
<dbReference type="EMBL" id="JAWDEY010000015">
    <property type="protein sequence ID" value="KAK6589086.1"/>
    <property type="molecule type" value="Genomic_DNA"/>
</dbReference>
<gene>
    <name evidence="7" type="ORF">RS030_233542</name>
</gene>
<accession>A0AAV9XWK8</accession>
<dbReference type="SMART" id="SM00220">
    <property type="entry name" value="S_TKc"/>
    <property type="match status" value="1"/>
</dbReference>